<sequence>MAAKPAKQIDQYNDKMSYVARDLIWKDHVSKIEVAQKFYDKRWGYLNEPQLHVSPFDPKRSSGGLYSGALSPLTINPNLRSEEVTISPSPRPIPPTTNRLIGWRTADKNCALEKYGKYARGRESLHKKFKWPIEGFD</sequence>
<proteinExistence type="predicted"/>
<name>A0A819CCZ8_9BILA</name>
<gene>
    <name evidence="9" type="ORF">BYL167_LOCUS24257</name>
    <name evidence="1" type="ORF">CJN711_LOCUS8097</name>
    <name evidence="10" type="ORF">GIL414_LOCUS69399</name>
    <name evidence="2" type="ORF">KQP761_LOCUS26938</name>
    <name evidence="3" type="ORF">MBJ925_LOCUS11932</name>
    <name evidence="6" type="ORF">OVN521_LOCUS1596</name>
    <name evidence="8" type="ORF">SMN809_LOCUS10817</name>
    <name evidence="7" type="ORF">UXM345_LOCUS5075</name>
    <name evidence="5" type="ORF">WKI299_LOCUS33091</name>
    <name evidence="4" type="ORF">XDN619_LOCUS27850</name>
</gene>
<evidence type="ECO:0000313" key="10">
    <source>
        <dbReference type="EMBL" id="CAF5181271.1"/>
    </source>
</evidence>
<reference evidence="7" key="1">
    <citation type="submission" date="2021-02" db="EMBL/GenBank/DDBJ databases">
        <authorList>
            <person name="Nowell W R."/>
        </authorList>
    </citation>
    <scope>NUCLEOTIDE SEQUENCE</scope>
</reference>
<dbReference type="EMBL" id="CAJNRF010015466">
    <property type="protein sequence ID" value="CAF2173925.1"/>
    <property type="molecule type" value="Genomic_DNA"/>
</dbReference>
<dbReference type="OrthoDB" id="10031946at2759"/>
<dbReference type="EMBL" id="CAJNRE010005412">
    <property type="protein sequence ID" value="CAF2044769.1"/>
    <property type="molecule type" value="Genomic_DNA"/>
</dbReference>
<dbReference type="EMBL" id="CAJOBG010000112">
    <property type="protein sequence ID" value="CAF3759392.1"/>
    <property type="molecule type" value="Genomic_DNA"/>
</dbReference>
<dbReference type="Proteomes" id="UP000663834">
    <property type="component" value="Unassembled WGS sequence"/>
</dbReference>
<dbReference type="Proteomes" id="UP000663856">
    <property type="component" value="Unassembled WGS sequence"/>
</dbReference>
<dbReference type="Proteomes" id="UP000663887">
    <property type="component" value="Unassembled WGS sequence"/>
</dbReference>
<dbReference type="EMBL" id="CAJOBH010020329">
    <property type="protein sequence ID" value="CAF4217709.1"/>
    <property type="molecule type" value="Genomic_DNA"/>
</dbReference>
<keyword evidence="12" id="KW-1185">Reference proteome</keyword>
<dbReference type="Proteomes" id="UP000663866">
    <property type="component" value="Unassembled WGS sequence"/>
</dbReference>
<evidence type="ECO:0000313" key="11">
    <source>
        <dbReference type="Proteomes" id="UP000663842"/>
    </source>
</evidence>
<dbReference type="Proteomes" id="UP000676336">
    <property type="component" value="Unassembled WGS sequence"/>
</dbReference>
<dbReference type="Proteomes" id="UP000663842">
    <property type="component" value="Unassembled WGS sequence"/>
</dbReference>
<dbReference type="Pfam" id="PF14945">
    <property type="entry name" value="LLC1"/>
    <property type="match status" value="1"/>
</dbReference>
<dbReference type="EMBL" id="CAJNOW010014786">
    <property type="protein sequence ID" value="CAF1635232.1"/>
    <property type="molecule type" value="Genomic_DNA"/>
</dbReference>
<evidence type="ECO:0000313" key="9">
    <source>
        <dbReference type="EMBL" id="CAF4217709.1"/>
    </source>
</evidence>
<evidence type="ECO:0000313" key="5">
    <source>
        <dbReference type="EMBL" id="CAF2173925.1"/>
    </source>
</evidence>
<evidence type="ECO:0000313" key="8">
    <source>
        <dbReference type="EMBL" id="CAF3980292.1"/>
    </source>
</evidence>
<evidence type="ECO:0000313" key="3">
    <source>
        <dbReference type="EMBL" id="CAF2044769.1"/>
    </source>
</evidence>
<dbReference type="EMBL" id="CAJNOV010002907">
    <property type="protein sequence ID" value="CAF1121516.1"/>
    <property type="molecule type" value="Genomic_DNA"/>
</dbReference>
<protein>
    <submittedName>
        <fullName evidence="7">Uncharacterized protein</fullName>
    </submittedName>
</protein>
<dbReference type="Proteomes" id="UP000663855">
    <property type="component" value="Unassembled WGS sequence"/>
</dbReference>
<dbReference type="InterPro" id="IPR020339">
    <property type="entry name" value="C20orf85-like"/>
</dbReference>
<organism evidence="7 11">
    <name type="scientific">Rotaria magnacalcarata</name>
    <dbReference type="NCBI Taxonomy" id="392030"/>
    <lineage>
        <taxon>Eukaryota</taxon>
        <taxon>Metazoa</taxon>
        <taxon>Spiralia</taxon>
        <taxon>Gnathifera</taxon>
        <taxon>Rotifera</taxon>
        <taxon>Eurotatoria</taxon>
        <taxon>Bdelloidea</taxon>
        <taxon>Philodinida</taxon>
        <taxon>Philodinidae</taxon>
        <taxon>Rotaria</taxon>
    </lineage>
</organism>
<accession>A0A819CCZ8</accession>
<dbReference type="EMBL" id="CAJOBJ010330027">
    <property type="protein sequence ID" value="CAF5181271.1"/>
    <property type="molecule type" value="Genomic_DNA"/>
</dbReference>
<dbReference type="EMBL" id="CAJNRG010013226">
    <property type="protein sequence ID" value="CAF2146519.1"/>
    <property type="molecule type" value="Genomic_DNA"/>
</dbReference>
<comment type="caution">
    <text evidence="7">The sequence shown here is derived from an EMBL/GenBank/DDBJ whole genome shotgun (WGS) entry which is preliminary data.</text>
</comment>
<dbReference type="PANTHER" id="PTHR31909:SF3">
    <property type="entry name" value="SIMILAR TO PROTEIN C20ORF85 HOMOLOG"/>
    <property type="match status" value="1"/>
</dbReference>
<dbReference type="Proteomes" id="UP000681967">
    <property type="component" value="Unassembled WGS sequence"/>
</dbReference>
<evidence type="ECO:0000313" key="4">
    <source>
        <dbReference type="EMBL" id="CAF2146519.1"/>
    </source>
</evidence>
<evidence type="ECO:0000313" key="1">
    <source>
        <dbReference type="EMBL" id="CAF1121516.1"/>
    </source>
</evidence>
<dbReference type="PANTHER" id="PTHR31909">
    <property type="entry name" value="CHROMOSOME 20 ORF85 FAMILY MEMBER"/>
    <property type="match status" value="1"/>
</dbReference>
<dbReference type="Proteomes" id="UP000681720">
    <property type="component" value="Unassembled WGS sequence"/>
</dbReference>
<dbReference type="AlphaFoldDB" id="A0A819CCZ8"/>
<dbReference type="Proteomes" id="UP000663824">
    <property type="component" value="Unassembled WGS sequence"/>
</dbReference>
<dbReference type="EMBL" id="CAJOBF010000365">
    <property type="protein sequence ID" value="CAF3805657.1"/>
    <property type="molecule type" value="Genomic_DNA"/>
</dbReference>
<evidence type="ECO:0000313" key="6">
    <source>
        <dbReference type="EMBL" id="CAF3759392.1"/>
    </source>
</evidence>
<evidence type="ECO:0000313" key="12">
    <source>
        <dbReference type="Proteomes" id="UP000663866"/>
    </source>
</evidence>
<evidence type="ECO:0000313" key="2">
    <source>
        <dbReference type="EMBL" id="CAF1635232.1"/>
    </source>
</evidence>
<dbReference type="EMBL" id="CAJOBI010003773">
    <property type="protein sequence ID" value="CAF3980292.1"/>
    <property type="molecule type" value="Genomic_DNA"/>
</dbReference>
<evidence type="ECO:0000313" key="7">
    <source>
        <dbReference type="EMBL" id="CAF3805657.1"/>
    </source>
</evidence>